<evidence type="ECO:0008006" key="2">
    <source>
        <dbReference type="Google" id="ProtNLM"/>
    </source>
</evidence>
<dbReference type="EMBL" id="CAADFE010000003">
    <property type="protein sequence ID" value="VFJ62927.1"/>
    <property type="molecule type" value="Genomic_DNA"/>
</dbReference>
<gene>
    <name evidence="1" type="ORF">BECKFW1821C_GA0114237_100353</name>
</gene>
<protein>
    <recommendedName>
        <fullName evidence="2">Clan AA aspartic protease, AF_0612 family</fullName>
    </recommendedName>
</protein>
<sequence>MTADGSVHMVPYVGPVEVIFGDRNCFVGALVLGDEVLLGAMPMEDMDLIISPTHGRLVANPARPDFPHALVE</sequence>
<accession>A0A450T7Z9</accession>
<name>A0A450T7Z9_9GAMM</name>
<organism evidence="1">
    <name type="scientific">Candidatus Kentrum sp. FW</name>
    <dbReference type="NCBI Taxonomy" id="2126338"/>
    <lineage>
        <taxon>Bacteria</taxon>
        <taxon>Pseudomonadati</taxon>
        <taxon>Pseudomonadota</taxon>
        <taxon>Gammaproteobacteria</taxon>
        <taxon>Candidatus Kentrum</taxon>
    </lineage>
</organism>
<dbReference type="AlphaFoldDB" id="A0A450T7Z9"/>
<evidence type="ECO:0000313" key="1">
    <source>
        <dbReference type="EMBL" id="VFJ62927.1"/>
    </source>
</evidence>
<proteinExistence type="predicted"/>
<reference evidence="1" key="1">
    <citation type="submission" date="2019-02" db="EMBL/GenBank/DDBJ databases">
        <authorList>
            <person name="Gruber-Vodicka R. H."/>
            <person name="Seah K. B. B."/>
        </authorList>
    </citation>
    <scope>NUCLEOTIDE SEQUENCE</scope>
    <source>
        <strain evidence="1">BECK_BZ131</strain>
    </source>
</reference>